<protein>
    <recommendedName>
        <fullName evidence="9">Vacuolar membrane PQ loop repeat protein</fullName>
    </recommendedName>
</protein>
<dbReference type="AlphaFoldDB" id="A0A8T0CG61"/>
<comment type="subcellular location">
    <subcellularLocation>
        <location evidence="1">Membrane</location>
        <topology evidence="1">Multi-pass membrane protein</topology>
    </subcellularLocation>
</comment>
<name>A0A8T0CG61_CORYI</name>
<sequence length="430" mass="47138">MLVPTVQFLVSTAHNGTHHDHTPLSAHEALSGLFGSVSLACWLFLLLPQLLENYRNQSAEAISLAFVFVWFLGDLCNLLGALWAGLVPVVIAIAVYFCISDGLLISQCMYYGIRNRRREGDSLLQGFSGTIRQDDTINEQDVERSNSASQAKDIVSNSSRSNLDAMTDLDTTPTETEPLLSRAHSRSASTGKYTIPGSVDLRYFRAQAAAERARRESAASTSSNVDIRPLRRKSSSAAAISAQSEPLAKIFEDRESASSLKPGLSPLARLAKDFAFILLVIGVGCIGWLIAFKTGTWQPTPPPSTNPPHDHIPESENPTSAQFLGYASAVLYLTARLPQIYKNYNERSCEGLSILFFVLSLIGNATYGGGILAHSLQGEYVRKNLPWLIGSLGTIFEDMIVFVQFRVYRHNTEVIEETPILSGPPDRERG</sequence>
<dbReference type="Pfam" id="PF04193">
    <property type="entry name" value="PQ-loop"/>
    <property type="match status" value="2"/>
</dbReference>
<organism evidence="7 8">
    <name type="scientific">Corymbia citriodora subsp. variegata</name>
    <dbReference type="NCBI Taxonomy" id="360336"/>
    <lineage>
        <taxon>Eukaryota</taxon>
        <taxon>Viridiplantae</taxon>
        <taxon>Streptophyta</taxon>
        <taxon>Embryophyta</taxon>
        <taxon>Tracheophyta</taxon>
        <taxon>Spermatophyta</taxon>
        <taxon>Magnoliopsida</taxon>
        <taxon>eudicotyledons</taxon>
        <taxon>Gunneridae</taxon>
        <taxon>Pentapetalae</taxon>
        <taxon>rosids</taxon>
        <taxon>malvids</taxon>
        <taxon>Myrtales</taxon>
        <taxon>Myrtaceae</taxon>
        <taxon>Myrtoideae</taxon>
        <taxon>Eucalypteae</taxon>
        <taxon>Corymbia</taxon>
    </lineage>
</organism>
<dbReference type="GO" id="GO:0015174">
    <property type="term" value="F:basic amino acid transmembrane transporter activity"/>
    <property type="evidence" value="ECO:0007669"/>
    <property type="project" value="UniProtKB-ARBA"/>
</dbReference>
<feature type="transmembrane region" description="Helical" evidence="6">
    <location>
        <begin position="59"/>
        <end position="83"/>
    </location>
</feature>
<gene>
    <name evidence="7" type="ORF">BT93_L5277</name>
</gene>
<dbReference type="PANTHER" id="PTHR16201:SF44">
    <property type="entry name" value="SEVEN TRANSMEMBRANE PROTEIN 1"/>
    <property type="match status" value="1"/>
</dbReference>
<feature type="compositionally biased region" description="Low complexity" evidence="5">
    <location>
        <begin position="168"/>
        <end position="180"/>
    </location>
</feature>
<dbReference type="InterPro" id="IPR006603">
    <property type="entry name" value="PQ-loop_rpt"/>
</dbReference>
<dbReference type="GO" id="GO:0098852">
    <property type="term" value="C:lytic vacuole membrane"/>
    <property type="evidence" value="ECO:0007669"/>
    <property type="project" value="UniProtKB-ARBA"/>
</dbReference>
<dbReference type="InterPro" id="IPR051415">
    <property type="entry name" value="LAAT-1"/>
</dbReference>
<dbReference type="OrthoDB" id="1917107at2759"/>
<feature type="transmembrane region" description="Helical" evidence="6">
    <location>
        <begin position="353"/>
        <end position="373"/>
    </location>
</feature>
<keyword evidence="3 6" id="KW-1133">Transmembrane helix</keyword>
<keyword evidence="8" id="KW-1185">Reference proteome</keyword>
<keyword evidence="4 6" id="KW-0472">Membrane</keyword>
<feature type="region of interest" description="Disordered" evidence="5">
    <location>
        <begin position="135"/>
        <end position="191"/>
    </location>
</feature>
<dbReference type="FunFam" id="1.20.1280.290:FF:000009">
    <property type="entry name" value="PQ loop repeat family protein"/>
    <property type="match status" value="1"/>
</dbReference>
<evidence type="ECO:0000256" key="4">
    <source>
        <dbReference type="ARBA" id="ARBA00023136"/>
    </source>
</evidence>
<evidence type="ECO:0000313" key="7">
    <source>
        <dbReference type="EMBL" id="KAF7846084.1"/>
    </source>
</evidence>
<evidence type="ECO:0008006" key="9">
    <source>
        <dbReference type="Google" id="ProtNLM"/>
    </source>
</evidence>
<accession>A0A8T0CG61</accession>
<evidence type="ECO:0000256" key="5">
    <source>
        <dbReference type="SAM" id="MobiDB-lite"/>
    </source>
</evidence>
<dbReference type="SMART" id="SM00679">
    <property type="entry name" value="CTNS"/>
    <property type="match status" value="2"/>
</dbReference>
<comment type="caution">
    <text evidence="7">The sequence shown here is derived from an EMBL/GenBank/DDBJ whole genome shotgun (WGS) entry which is preliminary data.</text>
</comment>
<dbReference type="FunFam" id="1.20.1280.290:FF:000012">
    <property type="entry name" value="Vacuolar membrane PQ loop repeat protein"/>
    <property type="match status" value="1"/>
</dbReference>
<dbReference type="Proteomes" id="UP000806378">
    <property type="component" value="Unassembled WGS sequence"/>
</dbReference>
<evidence type="ECO:0000256" key="6">
    <source>
        <dbReference type="SAM" id="Phobius"/>
    </source>
</evidence>
<evidence type="ECO:0000256" key="2">
    <source>
        <dbReference type="ARBA" id="ARBA00022692"/>
    </source>
</evidence>
<reference evidence="7" key="1">
    <citation type="submission" date="2020-05" db="EMBL/GenBank/DDBJ databases">
        <title>WGS assembly of Corymbia citriodora subspecies variegata.</title>
        <authorList>
            <person name="Barry K."/>
            <person name="Hundley H."/>
            <person name="Shu S."/>
            <person name="Jenkins J."/>
            <person name="Grimwood J."/>
            <person name="Baten A."/>
        </authorList>
    </citation>
    <scope>NUCLEOTIDE SEQUENCE</scope>
    <source>
        <strain evidence="7">CV2-018</strain>
    </source>
</reference>
<dbReference type="PANTHER" id="PTHR16201">
    <property type="entry name" value="SEVEN TRANSMEMBRANE PROTEIN 1-RELATED"/>
    <property type="match status" value="1"/>
</dbReference>
<evidence type="ECO:0000256" key="3">
    <source>
        <dbReference type="ARBA" id="ARBA00022989"/>
    </source>
</evidence>
<proteinExistence type="predicted"/>
<feature type="transmembrane region" description="Helical" evidence="6">
    <location>
        <begin position="29"/>
        <end position="47"/>
    </location>
</feature>
<dbReference type="Gene3D" id="1.20.1280.290">
    <property type="match status" value="2"/>
</dbReference>
<feature type="transmembrane region" description="Helical" evidence="6">
    <location>
        <begin position="89"/>
        <end position="113"/>
    </location>
</feature>
<evidence type="ECO:0000313" key="8">
    <source>
        <dbReference type="Proteomes" id="UP000806378"/>
    </source>
</evidence>
<dbReference type="EMBL" id="MU095718">
    <property type="protein sequence ID" value="KAF7846084.1"/>
    <property type="molecule type" value="Genomic_DNA"/>
</dbReference>
<feature type="compositionally biased region" description="Polar residues" evidence="5">
    <location>
        <begin position="145"/>
        <end position="164"/>
    </location>
</feature>
<keyword evidence="2 6" id="KW-0812">Transmembrane</keyword>
<evidence type="ECO:0000256" key="1">
    <source>
        <dbReference type="ARBA" id="ARBA00004141"/>
    </source>
</evidence>
<feature type="transmembrane region" description="Helical" evidence="6">
    <location>
        <begin position="274"/>
        <end position="292"/>
    </location>
</feature>
<dbReference type="Gramene" id="rna-gnl|WGS:JABURB|Cocit.L5277.1">
    <property type="protein sequence ID" value="cds-KAF7846084.1"/>
    <property type="gene ID" value="gene-BT93_L5277"/>
</dbReference>